<keyword evidence="2" id="KW-1185">Reference proteome</keyword>
<sequence>MAVDCSHTPLLAFVQSKQAIGSGVSLPDSESSSRLIVIHFLVLKLSEHSQHWSTLVVLCIVLHLRQLCSDHFFSLGKAGKATHHMVLFYMRIQAIFLTQPVKYGVFPYLRRIQGRTIFLV</sequence>
<organism evidence="1 2">
    <name type="scientific">Cuscuta epithymum</name>
    <dbReference type="NCBI Taxonomy" id="186058"/>
    <lineage>
        <taxon>Eukaryota</taxon>
        <taxon>Viridiplantae</taxon>
        <taxon>Streptophyta</taxon>
        <taxon>Embryophyta</taxon>
        <taxon>Tracheophyta</taxon>
        <taxon>Spermatophyta</taxon>
        <taxon>Magnoliopsida</taxon>
        <taxon>eudicotyledons</taxon>
        <taxon>Gunneridae</taxon>
        <taxon>Pentapetalae</taxon>
        <taxon>asterids</taxon>
        <taxon>lamiids</taxon>
        <taxon>Solanales</taxon>
        <taxon>Convolvulaceae</taxon>
        <taxon>Cuscuteae</taxon>
        <taxon>Cuscuta</taxon>
        <taxon>Cuscuta subgen. Cuscuta</taxon>
    </lineage>
</organism>
<comment type="caution">
    <text evidence="1">The sequence shown here is derived from an EMBL/GenBank/DDBJ whole genome shotgun (WGS) entry which is preliminary data.</text>
</comment>
<evidence type="ECO:0000313" key="2">
    <source>
        <dbReference type="Proteomes" id="UP001152523"/>
    </source>
</evidence>
<protein>
    <submittedName>
        <fullName evidence="1">Uncharacterized protein</fullName>
    </submittedName>
</protein>
<evidence type="ECO:0000313" key="1">
    <source>
        <dbReference type="EMBL" id="CAH9094651.1"/>
    </source>
</evidence>
<accession>A0AAV0DBK8</accession>
<dbReference type="Proteomes" id="UP001152523">
    <property type="component" value="Unassembled WGS sequence"/>
</dbReference>
<reference evidence="1" key="1">
    <citation type="submission" date="2022-07" db="EMBL/GenBank/DDBJ databases">
        <authorList>
            <person name="Macas J."/>
            <person name="Novak P."/>
            <person name="Neumann P."/>
        </authorList>
    </citation>
    <scope>NUCLEOTIDE SEQUENCE</scope>
</reference>
<proteinExistence type="predicted"/>
<dbReference type="EMBL" id="CAMAPF010000082">
    <property type="protein sequence ID" value="CAH9094651.1"/>
    <property type="molecule type" value="Genomic_DNA"/>
</dbReference>
<dbReference type="AlphaFoldDB" id="A0AAV0DBK8"/>
<name>A0AAV0DBK8_9ASTE</name>
<gene>
    <name evidence="1" type="ORF">CEPIT_LOCUS12954</name>
</gene>